<dbReference type="AlphaFoldDB" id="A0A8J5NDC3"/>
<comment type="caution">
    <text evidence="1">The sequence shown here is derived from an EMBL/GenBank/DDBJ whole genome shotgun (WGS) entry which is preliminary data.</text>
</comment>
<dbReference type="EMBL" id="JAELUQ010000017">
    <property type="protein sequence ID" value="KAG7402670.1"/>
    <property type="molecule type" value="Genomic_DNA"/>
</dbReference>
<protein>
    <submittedName>
        <fullName evidence="1">Uncharacterized protein</fullName>
    </submittedName>
</protein>
<sequence length="224" mass="25251">MANNNEYQNIPGLTKLSPQIFLQGGEKRVGQTIPPKHPRVIIIYGWGNGLLKHIAKYLYAFRQLYPHSKQVIVLSSMAQTMRQNAAQRSNHMLPVIEAAFPRGIKEDVADSVLIHVMSSTGVINYAATLDAYRQIHGVPLPHRMASYDSTAGNSDFNLRVLFQWSYALALGTRSWNCLPFFMAQFAWGVFICVNHLLDIIRGKESAGTYGRQTRILDGYRKGNR</sequence>
<dbReference type="InterPro" id="IPR008547">
    <property type="entry name" value="DUF829_TMEM53"/>
</dbReference>
<organism evidence="1 2">
    <name type="scientific">Fusarium oxysporum f. sp. rapae</name>
    <dbReference type="NCBI Taxonomy" id="485398"/>
    <lineage>
        <taxon>Eukaryota</taxon>
        <taxon>Fungi</taxon>
        <taxon>Dikarya</taxon>
        <taxon>Ascomycota</taxon>
        <taxon>Pezizomycotina</taxon>
        <taxon>Sordariomycetes</taxon>
        <taxon>Hypocreomycetidae</taxon>
        <taxon>Hypocreales</taxon>
        <taxon>Nectriaceae</taxon>
        <taxon>Fusarium</taxon>
        <taxon>Fusarium oxysporum species complex</taxon>
    </lineage>
</organism>
<evidence type="ECO:0000313" key="1">
    <source>
        <dbReference type="EMBL" id="KAG7402670.1"/>
    </source>
</evidence>
<proteinExistence type="predicted"/>
<name>A0A8J5NDC3_FUSOX</name>
<evidence type="ECO:0000313" key="2">
    <source>
        <dbReference type="Proteomes" id="UP000694050"/>
    </source>
</evidence>
<reference evidence="1" key="1">
    <citation type="submission" date="2021-04" db="EMBL/GenBank/DDBJ databases">
        <title>First draft genome resource for Brassicaceae pathogens Fusarium oxysporum f. sp. raphani and Fusarium oxysporum f. sp. rapae.</title>
        <authorList>
            <person name="Asai S."/>
        </authorList>
    </citation>
    <scope>NUCLEOTIDE SEQUENCE</scope>
    <source>
        <strain evidence="1">Tf1208</strain>
    </source>
</reference>
<dbReference type="Pfam" id="PF05705">
    <property type="entry name" value="DUF829"/>
    <property type="match status" value="1"/>
</dbReference>
<gene>
    <name evidence="1" type="ORF">Forpe1208_v016970</name>
</gene>
<accession>A0A8J5NDC3</accession>
<dbReference type="Proteomes" id="UP000694050">
    <property type="component" value="Unassembled WGS sequence"/>
</dbReference>